<dbReference type="Proteomes" id="UP001284601">
    <property type="component" value="Unassembled WGS sequence"/>
</dbReference>
<reference evidence="1 2" key="2">
    <citation type="submission" date="2023-10" db="EMBL/GenBank/DDBJ databases">
        <authorList>
            <person name="Han X.F."/>
        </authorList>
    </citation>
    <scope>NUCLEOTIDE SEQUENCE [LARGE SCALE GENOMIC DNA]</scope>
    <source>
        <strain evidence="1 2">KCTC 39840</strain>
    </source>
</reference>
<name>A0ABU4HSG6_9ACTN</name>
<organism evidence="1 2">
    <name type="scientific">Conexibacter stalactiti</name>
    <dbReference type="NCBI Taxonomy" id="1940611"/>
    <lineage>
        <taxon>Bacteria</taxon>
        <taxon>Bacillati</taxon>
        <taxon>Actinomycetota</taxon>
        <taxon>Thermoleophilia</taxon>
        <taxon>Solirubrobacterales</taxon>
        <taxon>Conexibacteraceae</taxon>
        <taxon>Conexibacter</taxon>
    </lineage>
</organism>
<comment type="caution">
    <text evidence="1">The sequence shown here is derived from an EMBL/GenBank/DDBJ whole genome shotgun (WGS) entry which is preliminary data.</text>
</comment>
<proteinExistence type="predicted"/>
<evidence type="ECO:0008006" key="3">
    <source>
        <dbReference type="Google" id="ProtNLM"/>
    </source>
</evidence>
<reference evidence="2" key="1">
    <citation type="submission" date="2023-07" db="EMBL/GenBank/DDBJ databases">
        <title>Conexibacter stalactiti sp. nov., isolated from stalactites in a lava cave and emended description of the genus Conexibacter.</title>
        <authorList>
            <person name="Lee S.D."/>
        </authorList>
    </citation>
    <scope>NUCLEOTIDE SEQUENCE [LARGE SCALE GENOMIC DNA]</scope>
    <source>
        <strain evidence="2">KCTC 39840</strain>
    </source>
</reference>
<evidence type="ECO:0000313" key="2">
    <source>
        <dbReference type="Proteomes" id="UP001284601"/>
    </source>
</evidence>
<sequence>MTALHVTNGDVVAPAVAAAAGVPLGDVVPWRDVLHDGPVPAGLGPEALALVRAAHLAARGWEEEHAALAQLHERDARVAVHPAGAEVVLWFEPDLYDALQLAQVSDRLAGRPGPVTLVVLPHTPRADLRELFLARSPFTPDGADFAALRSPDPRAWERVPAFARLCEELPDARSGLSRLEAAVLAALADGPLTPHDLFERVAAREEVPWIADLPLWALADELAPLVVWSDGGDRPRYALTEAGEQVRAGELPRPPAERWLGGVQLGGGRPRWAWDAAARRVVSLD</sequence>
<dbReference type="EMBL" id="JAWSTH010000050">
    <property type="protein sequence ID" value="MDW5596218.1"/>
    <property type="molecule type" value="Genomic_DNA"/>
</dbReference>
<gene>
    <name evidence="1" type="ORF">R7226_17855</name>
</gene>
<keyword evidence="2" id="KW-1185">Reference proteome</keyword>
<accession>A0ABU4HSG6</accession>
<dbReference type="RefSeq" id="WP_318598599.1">
    <property type="nucleotide sequence ID" value="NZ_JAWSTH010000050.1"/>
</dbReference>
<evidence type="ECO:0000313" key="1">
    <source>
        <dbReference type="EMBL" id="MDW5596218.1"/>
    </source>
</evidence>
<protein>
    <recommendedName>
        <fullName evidence="3">DUF1835 domain-containing protein</fullName>
    </recommendedName>
</protein>